<evidence type="ECO:0000256" key="8">
    <source>
        <dbReference type="ARBA" id="ARBA00022840"/>
    </source>
</evidence>
<dbReference type="PROSITE" id="PS50125">
    <property type="entry name" value="GUANYLATE_CYCLASE_2"/>
    <property type="match status" value="1"/>
</dbReference>
<evidence type="ECO:0000256" key="1">
    <source>
        <dbReference type="ARBA" id="ARBA00001593"/>
    </source>
</evidence>
<evidence type="ECO:0000256" key="5">
    <source>
        <dbReference type="ARBA" id="ARBA00022692"/>
    </source>
</evidence>
<evidence type="ECO:0000256" key="3">
    <source>
        <dbReference type="ARBA" id="ARBA00012201"/>
    </source>
</evidence>
<dbReference type="GO" id="GO:0035556">
    <property type="term" value="P:intracellular signal transduction"/>
    <property type="evidence" value="ECO:0007669"/>
    <property type="project" value="InterPro"/>
</dbReference>
<dbReference type="GO" id="GO:0046872">
    <property type="term" value="F:metal ion binding"/>
    <property type="evidence" value="ECO:0007669"/>
    <property type="project" value="UniProtKB-KW"/>
</dbReference>
<evidence type="ECO:0000313" key="20">
    <source>
        <dbReference type="Proteomes" id="UP000030661"/>
    </source>
</evidence>
<organism evidence="19">
    <name type="scientific">Vecturithrix granuli</name>
    <dbReference type="NCBI Taxonomy" id="1499967"/>
    <lineage>
        <taxon>Bacteria</taxon>
        <taxon>Candidatus Moduliflexota</taxon>
        <taxon>Candidatus Vecturitrichia</taxon>
        <taxon>Candidatus Vecturitrichales</taxon>
        <taxon>Candidatus Vecturitrichaceae</taxon>
        <taxon>Candidatus Vecturithrix</taxon>
    </lineage>
</organism>
<dbReference type="AlphaFoldDB" id="A0A081BUV1"/>
<evidence type="ECO:0000256" key="9">
    <source>
        <dbReference type="ARBA" id="ARBA00022842"/>
    </source>
</evidence>
<keyword evidence="11" id="KW-0115">cAMP biosynthesis</keyword>
<comment type="subcellular location">
    <subcellularLocation>
        <location evidence="2">Membrane</location>
    </subcellularLocation>
</comment>
<keyword evidence="13" id="KW-0456">Lyase</keyword>
<dbReference type="EC" id="4.6.1.1" evidence="3"/>
<dbReference type="GO" id="GO:0005524">
    <property type="term" value="F:ATP binding"/>
    <property type="evidence" value="ECO:0007669"/>
    <property type="project" value="UniProtKB-KW"/>
</dbReference>
<dbReference type="PANTHER" id="PTHR11920:SF335">
    <property type="entry name" value="GUANYLATE CYCLASE"/>
    <property type="match status" value="1"/>
</dbReference>
<dbReference type="CDD" id="cd07302">
    <property type="entry name" value="CHD"/>
    <property type="match status" value="1"/>
</dbReference>
<dbReference type="Gene3D" id="3.30.70.1230">
    <property type="entry name" value="Nucleotide cyclase"/>
    <property type="match status" value="1"/>
</dbReference>
<comment type="subunit">
    <text evidence="16">Homodimer. Can also exist as monomer.</text>
</comment>
<dbReference type="STRING" id="1499967.U27_03068"/>
<dbReference type="InterPro" id="IPR029787">
    <property type="entry name" value="Nucleotide_cyclase"/>
</dbReference>
<gene>
    <name evidence="19" type="ORF">U27_03068</name>
</gene>
<keyword evidence="12 17" id="KW-0472">Membrane</keyword>
<evidence type="ECO:0000256" key="4">
    <source>
        <dbReference type="ARBA" id="ARBA00021420"/>
    </source>
</evidence>
<keyword evidence="7" id="KW-0547">Nucleotide-binding</keyword>
<keyword evidence="20" id="KW-1185">Reference proteome</keyword>
<evidence type="ECO:0000256" key="15">
    <source>
        <dbReference type="ARBA" id="ARBA00032637"/>
    </source>
</evidence>
<proteinExistence type="predicted"/>
<name>A0A081BUV1_VECG1</name>
<feature type="transmembrane region" description="Helical" evidence="17">
    <location>
        <begin position="12"/>
        <end position="40"/>
    </location>
</feature>
<feature type="transmembrane region" description="Helical" evidence="17">
    <location>
        <begin position="46"/>
        <end position="68"/>
    </location>
</feature>
<feature type="domain" description="Guanylate cyclase" evidence="18">
    <location>
        <begin position="128"/>
        <end position="255"/>
    </location>
</feature>
<keyword evidence="10 17" id="KW-1133">Transmembrane helix</keyword>
<dbReference type="PANTHER" id="PTHR11920">
    <property type="entry name" value="GUANYLYL CYCLASE"/>
    <property type="match status" value="1"/>
</dbReference>
<evidence type="ECO:0000256" key="12">
    <source>
        <dbReference type="ARBA" id="ARBA00023136"/>
    </source>
</evidence>
<evidence type="ECO:0000256" key="6">
    <source>
        <dbReference type="ARBA" id="ARBA00022723"/>
    </source>
</evidence>
<accession>A0A081BUV1</accession>
<keyword evidence="8" id="KW-0067">ATP-binding</keyword>
<evidence type="ECO:0000259" key="18">
    <source>
        <dbReference type="PROSITE" id="PS50125"/>
    </source>
</evidence>
<evidence type="ECO:0000256" key="17">
    <source>
        <dbReference type="SAM" id="Phobius"/>
    </source>
</evidence>
<dbReference type="InterPro" id="IPR050401">
    <property type="entry name" value="Cyclic_nucleotide_synthase"/>
</dbReference>
<dbReference type="GO" id="GO:0004016">
    <property type="term" value="F:adenylate cyclase activity"/>
    <property type="evidence" value="ECO:0007669"/>
    <property type="project" value="UniProtKB-EC"/>
</dbReference>
<dbReference type="Pfam" id="PF00211">
    <property type="entry name" value="Guanylate_cyc"/>
    <property type="match status" value="1"/>
</dbReference>
<evidence type="ECO:0000256" key="14">
    <source>
        <dbReference type="ARBA" id="ARBA00032597"/>
    </source>
</evidence>
<dbReference type="GO" id="GO:0005886">
    <property type="term" value="C:plasma membrane"/>
    <property type="evidence" value="ECO:0007669"/>
    <property type="project" value="UniProtKB-ARBA"/>
</dbReference>
<dbReference type="FunFam" id="3.30.70.1230:FF:000033">
    <property type="entry name" value="Adenylate cyclase"/>
    <property type="match status" value="1"/>
</dbReference>
<evidence type="ECO:0000256" key="2">
    <source>
        <dbReference type="ARBA" id="ARBA00004370"/>
    </source>
</evidence>
<evidence type="ECO:0000256" key="11">
    <source>
        <dbReference type="ARBA" id="ARBA00022998"/>
    </source>
</evidence>
<evidence type="ECO:0000256" key="7">
    <source>
        <dbReference type="ARBA" id="ARBA00022741"/>
    </source>
</evidence>
<protein>
    <recommendedName>
        <fullName evidence="4">Adenylate cyclase</fullName>
        <ecNumber evidence="3">4.6.1.1</ecNumber>
    </recommendedName>
    <alternativeName>
        <fullName evidence="14">ATP pyrophosphate-lyase</fullName>
    </alternativeName>
    <alternativeName>
        <fullName evidence="15">Adenylyl cyclase</fullName>
    </alternativeName>
</protein>
<comment type="catalytic activity">
    <reaction evidence="1">
        <text>ATP = 3',5'-cyclic AMP + diphosphate</text>
        <dbReference type="Rhea" id="RHEA:15389"/>
        <dbReference type="ChEBI" id="CHEBI:30616"/>
        <dbReference type="ChEBI" id="CHEBI:33019"/>
        <dbReference type="ChEBI" id="CHEBI:58165"/>
        <dbReference type="EC" id="4.6.1.1"/>
    </reaction>
</comment>
<keyword evidence="6" id="KW-0479">Metal-binding</keyword>
<evidence type="ECO:0000313" key="19">
    <source>
        <dbReference type="EMBL" id="GAK56106.1"/>
    </source>
</evidence>
<keyword evidence="9" id="KW-0460">Magnesium</keyword>
<dbReference type="Proteomes" id="UP000030661">
    <property type="component" value="Unassembled WGS sequence"/>
</dbReference>
<dbReference type="SUPFAM" id="SSF55073">
    <property type="entry name" value="Nucleotide cyclase"/>
    <property type="match status" value="1"/>
</dbReference>
<dbReference type="HOGENOM" id="CLU_001072_6_1_0"/>
<dbReference type="InterPro" id="IPR001054">
    <property type="entry name" value="A/G_cyclase"/>
</dbReference>
<evidence type="ECO:0000256" key="10">
    <source>
        <dbReference type="ARBA" id="ARBA00022989"/>
    </source>
</evidence>
<dbReference type="EMBL" id="DF820464">
    <property type="protein sequence ID" value="GAK56106.1"/>
    <property type="molecule type" value="Genomic_DNA"/>
</dbReference>
<dbReference type="GO" id="GO:0006171">
    <property type="term" value="P:cAMP biosynthetic process"/>
    <property type="evidence" value="ECO:0007669"/>
    <property type="project" value="UniProtKB-KW"/>
</dbReference>
<sequence>MYVSGVAVHIAAIFIFLRFVYALVVIPIMWIGFGCILLLFTEIPHVYVLWQFLFLAALSFFCVLNIYLRERSMRENFYQKHVIEEREKELAKQQEKSERLLLNILPKPIAERLKEHHHIIADVFDETTILFADIVGFTQLCKQIPAEELVTILNTLFSLFDALTDKFGLEKIKTIGDVYMAAAGLPEHQADHADMIAKMALEMCQTMTTYNTTASHPLQLRIGIHSGSVIAGVIGRKKFTYDLCGDTVNTASRVGSHGIPGQIQVTQTAYELLKHKFTFSERGVIDVKGKGAIRVYLLDGSRES</sequence>
<keyword evidence="5 17" id="KW-0812">Transmembrane</keyword>
<dbReference type="eggNOG" id="COG2114">
    <property type="taxonomic scope" value="Bacteria"/>
</dbReference>
<evidence type="ECO:0000256" key="16">
    <source>
        <dbReference type="ARBA" id="ARBA00064436"/>
    </source>
</evidence>
<dbReference type="SMART" id="SM00044">
    <property type="entry name" value="CYCc"/>
    <property type="match status" value="1"/>
</dbReference>
<evidence type="ECO:0000256" key="13">
    <source>
        <dbReference type="ARBA" id="ARBA00023239"/>
    </source>
</evidence>
<reference evidence="19" key="1">
    <citation type="journal article" date="2015" name="PeerJ">
        <title>First genomic representation of candidate bacterial phylum KSB3 points to enhanced environmental sensing as a trigger of wastewater bulking.</title>
        <authorList>
            <person name="Sekiguchi Y."/>
            <person name="Ohashi A."/>
            <person name="Parks D.H."/>
            <person name="Yamauchi T."/>
            <person name="Tyson G.W."/>
            <person name="Hugenholtz P."/>
        </authorList>
    </citation>
    <scope>NUCLEOTIDE SEQUENCE [LARGE SCALE GENOMIC DNA]</scope>
</reference>